<name>A0A1X7G0V4_9SPHN</name>
<dbReference type="Gene3D" id="2.40.170.20">
    <property type="entry name" value="TonB-dependent receptor, beta-barrel domain"/>
    <property type="match status" value="1"/>
</dbReference>
<keyword evidence="4 9" id="KW-0812">Transmembrane</keyword>
<feature type="domain" description="TonB-dependent receptor-like beta-barrel" evidence="14">
    <location>
        <begin position="455"/>
        <end position="995"/>
    </location>
</feature>
<dbReference type="PROSITE" id="PS01156">
    <property type="entry name" value="TONB_DEPENDENT_REC_2"/>
    <property type="match status" value="1"/>
</dbReference>
<evidence type="ECO:0000313" key="17">
    <source>
        <dbReference type="Proteomes" id="UP000192934"/>
    </source>
</evidence>
<feature type="domain" description="TonB-dependent receptor plug" evidence="15">
    <location>
        <begin position="68"/>
        <end position="177"/>
    </location>
</feature>
<dbReference type="PANTHER" id="PTHR47234">
    <property type="match status" value="1"/>
</dbReference>
<evidence type="ECO:0000256" key="12">
    <source>
        <dbReference type="SAM" id="MobiDB-lite"/>
    </source>
</evidence>
<keyword evidence="16" id="KW-0675">Receptor</keyword>
<dbReference type="SUPFAM" id="SSF56935">
    <property type="entry name" value="Porins"/>
    <property type="match status" value="1"/>
</dbReference>
<dbReference type="InterPro" id="IPR037066">
    <property type="entry name" value="Plug_dom_sf"/>
</dbReference>
<keyword evidence="5 13" id="KW-0732">Signal</keyword>
<evidence type="ECO:0000256" key="4">
    <source>
        <dbReference type="ARBA" id="ARBA00022692"/>
    </source>
</evidence>
<evidence type="ECO:0000256" key="6">
    <source>
        <dbReference type="ARBA" id="ARBA00023077"/>
    </source>
</evidence>
<dbReference type="InterPro" id="IPR000531">
    <property type="entry name" value="Beta-barrel_TonB"/>
</dbReference>
<reference evidence="17" key="1">
    <citation type="submission" date="2017-04" db="EMBL/GenBank/DDBJ databases">
        <authorList>
            <person name="Varghese N."/>
            <person name="Submissions S."/>
        </authorList>
    </citation>
    <scope>NUCLEOTIDE SEQUENCE [LARGE SCALE GENOMIC DNA]</scope>
    <source>
        <strain evidence="17">Dd16</strain>
    </source>
</reference>
<evidence type="ECO:0000256" key="11">
    <source>
        <dbReference type="RuleBase" id="RU003357"/>
    </source>
</evidence>
<keyword evidence="2 9" id="KW-0813">Transport</keyword>
<feature type="region of interest" description="Disordered" evidence="12">
    <location>
        <begin position="26"/>
        <end position="52"/>
    </location>
</feature>
<evidence type="ECO:0000256" key="1">
    <source>
        <dbReference type="ARBA" id="ARBA00004571"/>
    </source>
</evidence>
<dbReference type="EMBL" id="LT840185">
    <property type="protein sequence ID" value="SMF62019.1"/>
    <property type="molecule type" value="Genomic_DNA"/>
</dbReference>
<comment type="similarity">
    <text evidence="9 11">Belongs to the TonB-dependent receptor family.</text>
</comment>
<gene>
    <name evidence="16" type="ORF">SAMN06295910_0938</name>
</gene>
<organism evidence="16 17">
    <name type="scientific">Allosphingosinicella indica</name>
    <dbReference type="NCBI Taxonomy" id="941907"/>
    <lineage>
        <taxon>Bacteria</taxon>
        <taxon>Pseudomonadati</taxon>
        <taxon>Pseudomonadota</taxon>
        <taxon>Alphaproteobacteria</taxon>
        <taxon>Sphingomonadales</taxon>
        <taxon>Sphingomonadaceae</taxon>
        <taxon>Allosphingosinicella</taxon>
    </lineage>
</organism>
<keyword evidence="7 9" id="KW-0472">Membrane</keyword>
<dbReference type="OrthoDB" id="7051241at2"/>
<evidence type="ECO:0000256" key="13">
    <source>
        <dbReference type="SAM" id="SignalP"/>
    </source>
</evidence>
<dbReference type="Gene3D" id="2.170.130.10">
    <property type="entry name" value="TonB-dependent receptor, plug domain"/>
    <property type="match status" value="1"/>
</dbReference>
<dbReference type="InterPro" id="IPR012910">
    <property type="entry name" value="Plug_dom"/>
</dbReference>
<keyword evidence="8 9" id="KW-0998">Cell outer membrane</keyword>
<evidence type="ECO:0000256" key="10">
    <source>
        <dbReference type="PROSITE-ProRule" id="PRU10144"/>
    </source>
</evidence>
<dbReference type="GO" id="GO:0009279">
    <property type="term" value="C:cell outer membrane"/>
    <property type="evidence" value="ECO:0007669"/>
    <property type="project" value="UniProtKB-SubCell"/>
</dbReference>
<evidence type="ECO:0000313" key="16">
    <source>
        <dbReference type="EMBL" id="SMF62019.1"/>
    </source>
</evidence>
<dbReference type="InterPro" id="IPR039426">
    <property type="entry name" value="TonB-dep_rcpt-like"/>
</dbReference>
<evidence type="ECO:0000256" key="2">
    <source>
        <dbReference type="ARBA" id="ARBA00022448"/>
    </source>
</evidence>
<feature type="chain" id="PRO_5012824005" evidence="13">
    <location>
        <begin position="24"/>
        <end position="1044"/>
    </location>
</feature>
<evidence type="ECO:0000256" key="5">
    <source>
        <dbReference type="ARBA" id="ARBA00022729"/>
    </source>
</evidence>
<evidence type="ECO:0000256" key="7">
    <source>
        <dbReference type="ARBA" id="ARBA00023136"/>
    </source>
</evidence>
<feature type="signal peptide" evidence="13">
    <location>
        <begin position="1"/>
        <end position="23"/>
    </location>
</feature>
<dbReference type="AlphaFoldDB" id="A0A1X7G0V4"/>
<evidence type="ECO:0000256" key="3">
    <source>
        <dbReference type="ARBA" id="ARBA00022452"/>
    </source>
</evidence>
<evidence type="ECO:0000256" key="8">
    <source>
        <dbReference type="ARBA" id="ARBA00023237"/>
    </source>
</evidence>
<evidence type="ECO:0000256" key="9">
    <source>
        <dbReference type="PROSITE-ProRule" id="PRU01360"/>
    </source>
</evidence>
<dbReference type="Proteomes" id="UP000192934">
    <property type="component" value="Chromosome I"/>
</dbReference>
<feature type="short sequence motif" description="TonB C-terminal box" evidence="10">
    <location>
        <begin position="1027"/>
        <end position="1044"/>
    </location>
</feature>
<evidence type="ECO:0000259" key="15">
    <source>
        <dbReference type="Pfam" id="PF07715"/>
    </source>
</evidence>
<evidence type="ECO:0000259" key="14">
    <source>
        <dbReference type="Pfam" id="PF00593"/>
    </source>
</evidence>
<dbReference type="PROSITE" id="PS52016">
    <property type="entry name" value="TONB_DEPENDENT_REC_3"/>
    <property type="match status" value="1"/>
</dbReference>
<proteinExistence type="inferred from homology"/>
<comment type="subcellular location">
    <subcellularLocation>
        <location evidence="1 9">Cell outer membrane</location>
        <topology evidence="1 9">Multi-pass membrane protein</topology>
    </subcellularLocation>
</comment>
<dbReference type="Pfam" id="PF07715">
    <property type="entry name" value="Plug"/>
    <property type="match status" value="1"/>
</dbReference>
<dbReference type="PANTHER" id="PTHR47234:SF2">
    <property type="entry name" value="TONB-DEPENDENT RECEPTOR"/>
    <property type="match status" value="1"/>
</dbReference>
<dbReference type="InterPro" id="IPR010917">
    <property type="entry name" value="TonB_rcpt_CS"/>
</dbReference>
<accession>A0A1X7G0V4</accession>
<protein>
    <submittedName>
        <fullName evidence="16">TonB-dependent Receptor Plug Domain</fullName>
    </submittedName>
</protein>
<keyword evidence="17" id="KW-1185">Reference proteome</keyword>
<sequence>MKPYLNYLLATTIIGGMAAPALAQRADTTEPAAGPVEALPANAPDAAGDTGSPIVVTGSRIPQPNLTAVSPVTVLNSQEVKLQGTTRTEDLVNSLPQAFASVGGNLANGATGTATVNLRGLGSARTLVLVNGRRLLPGDPTFPAPDINTIPTAIVERVDVLTGGASSVYGSDAVAGVVNFVMNTNFEGLRLDGQYSFYQHDNRSKTGIVEALQGRGFAYPKGSVTDGGAIDINAVFGAGFDDGRGHITAYAGYRKLDPVTQNRRDYSACASQARTPAQVAAYPGAGSGIPGSPLIFCGGSATSPEGTFFTNVGTFQTSPTGRGFIPGSTPYNFAPTNFYQRADERYTFGAFAEYEISPAVKPYLEVMFMDDRTIAQIAESGAFGQTTNINCDNPLLSPAQLALVCQDANLVRPFDDPATPEDESDAPPIDFVDPVTGNTYNRGVFQILRRNVEGGPRQDDLQHTNFRTLIGVKGDISPAWSYDAYYLYGRVNFAQTYLNEFSATRLTRAVDVVTNPATGAPVCRSVLDGTDPNCIPYDVFARNSVSDAALNYLSIPGFARAVVDQSVASASITGLLGEYGLQFPWANEGLGINVGLEYRKDSVDYRNDAAFQTGDLTGQGAPQLDVQGSFDVRELYAEARLPIVTDGFFHYLAVEGGYRYSKYEIGGGGSFSTDSFKLGLDFSPIRDIRLRASYNRAVRAPNIQELFAPQRVANNGNSDPCAGDFNPDTPQEAPTATAAQCALTGVTAAQYGNIVGNPAGQYSGLIGGNPNLTPEKSDTYSVGVVLQPRFLPGFAATVDYFNIKVKNTISTIGQDTIIQTCIDTANPEFCDLINRDPRGSLWLTPAGFVQDLNTNIGSLKTSGIDVGVSYTTDIGDWGNIGLNFQGTWLDKLVTDNGVSTPYDCTGYYGIQCGTPSPEWRHKARLTYTSPEGIGLSLQWRYFDSVTVDRLSPNPTLNATPTAPFNEKIKAQSYFDLTSTFRIGENYSFRLGVNNILDRAPPIIGSNGTSGVINACPGVFCSGNTFPQVYDAMGRYIFAGVTLDF</sequence>
<dbReference type="InterPro" id="IPR036942">
    <property type="entry name" value="Beta-barrel_TonB_sf"/>
</dbReference>
<dbReference type="RefSeq" id="WP_085217730.1">
    <property type="nucleotide sequence ID" value="NZ_LT840185.1"/>
</dbReference>
<dbReference type="STRING" id="941907.SAMN06295910_0938"/>
<dbReference type="Pfam" id="PF00593">
    <property type="entry name" value="TonB_dep_Rec_b-barrel"/>
    <property type="match status" value="1"/>
</dbReference>
<keyword evidence="6 11" id="KW-0798">TonB box</keyword>
<keyword evidence="3 9" id="KW-1134">Transmembrane beta strand</keyword>